<dbReference type="RefSeq" id="WP_167148027.1">
    <property type="nucleotide sequence ID" value="NZ_JAAMOX010000001.1"/>
</dbReference>
<organism evidence="1 2">
    <name type="scientific">Lysinibacter cavernae</name>
    <dbReference type="NCBI Taxonomy" id="1640652"/>
    <lineage>
        <taxon>Bacteria</taxon>
        <taxon>Bacillati</taxon>
        <taxon>Actinomycetota</taxon>
        <taxon>Actinomycetes</taxon>
        <taxon>Micrococcales</taxon>
        <taxon>Microbacteriaceae</taxon>
        <taxon>Lysinibacter</taxon>
    </lineage>
</organism>
<keyword evidence="2" id="KW-1185">Reference proteome</keyword>
<protein>
    <submittedName>
        <fullName evidence="1">Uncharacterized protein</fullName>
    </submittedName>
</protein>
<reference evidence="1 2" key="1">
    <citation type="submission" date="2020-02" db="EMBL/GenBank/DDBJ databases">
        <title>Sequencing the genomes of 1000 actinobacteria strains.</title>
        <authorList>
            <person name="Klenk H.-P."/>
        </authorList>
    </citation>
    <scope>NUCLEOTIDE SEQUENCE [LARGE SCALE GENOMIC DNA]</scope>
    <source>
        <strain evidence="1 2">DSM 27960</strain>
    </source>
</reference>
<accession>A0A7X5TSD5</accession>
<dbReference type="AlphaFoldDB" id="A0A7X5TSD5"/>
<gene>
    <name evidence="1" type="ORF">FHX76_000738</name>
</gene>
<sequence>MSTPETWIPHNREDGELVGWILPEGDGFVTFDLLGRQHTAHPVDWLDAEQALEALGIGYLANIYAYRVSADDWARVRIVELSTEGVTVKEDDYGDVVADLPRYRLPFPVTDDLRLLEDAPGPVRGQFN</sequence>
<comment type="caution">
    <text evidence="1">The sequence shown here is derived from an EMBL/GenBank/DDBJ whole genome shotgun (WGS) entry which is preliminary data.</text>
</comment>
<dbReference type="EMBL" id="JAAMOX010000001">
    <property type="protein sequence ID" value="NIH52870.1"/>
    <property type="molecule type" value="Genomic_DNA"/>
</dbReference>
<dbReference type="Proteomes" id="UP000541033">
    <property type="component" value="Unassembled WGS sequence"/>
</dbReference>
<name>A0A7X5TSD5_9MICO</name>
<evidence type="ECO:0000313" key="1">
    <source>
        <dbReference type="EMBL" id="NIH52870.1"/>
    </source>
</evidence>
<proteinExistence type="predicted"/>
<evidence type="ECO:0000313" key="2">
    <source>
        <dbReference type="Proteomes" id="UP000541033"/>
    </source>
</evidence>